<dbReference type="SUPFAM" id="SSF50800">
    <property type="entry name" value="PK beta-barrel domain-like"/>
    <property type="match status" value="1"/>
</dbReference>
<evidence type="ECO:0000313" key="3">
    <source>
        <dbReference type="Proteomes" id="UP000005714"/>
    </source>
</evidence>
<dbReference type="EMBL" id="ADNU01000046">
    <property type="protein sequence ID" value="EFG47136.1"/>
    <property type="molecule type" value="Genomic_DNA"/>
</dbReference>
<organism evidence="2 3">
    <name type="scientific">Brevibacterium mcbrellneri ATCC 49030</name>
    <dbReference type="NCBI Taxonomy" id="585530"/>
    <lineage>
        <taxon>Bacteria</taxon>
        <taxon>Bacillati</taxon>
        <taxon>Actinomycetota</taxon>
        <taxon>Actinomycetes</taxon>
        <taxon>Micrococcales</taxon>
        <taxon>Brevibacteriaceae</taxon>
        <taxon>Brevibacterium</taxon>
    </lineage>
</organism>
<dbReference type="Proteomes" id="UP000005714">
    <property type="component" value="Unassembled WGS sequence"/>
</dbReference>
<dbReference type="GO" id="GO:0030151">
    <property type="term" value="F:molybdenum ion binding"/>
    <property type="evidence" value="ECO:0007669"/>
    <property type="project" value="InterPro"/>
</dbReference>
<proteinExistence type="predicted"/>
<evidence type="ECO:0000313" key="2">
    <source>
        <dbReference type="EMBL" id="EFG47136.1"/>
    </source>
</evidence>
<dbReference type="PANTHER" id="PTHR30212">
    <property type="entry name" value="PROTEIN YIIM"/>
    <property type="match status" value="1"/>
</dbReference>
<dbReference type="STRING" id="585530.HMPREF0183_1656"/>
<name>D4YNZ6_9MICO</name>
<dbReference type="OrthoDB" id="9786134at2"/>
<dbReference type="InterPro" id="IPR052353">
    <property type="entry name" value="Benzoxazolinone_Detox_Enz"/>
</dbReference>
<dbReference type="eggNOG" id="COG2258">
    <property type="taxonomic scope" value="Bacteria"/>
</dbReference>
<comment type="caution">
    <text evidence="2">The sequence shown here is derived from an EMBL/GenBank/DDBJ whole genome shotgun (WGS) entry which is preliminary data.</text>
</comment>
<dbReference type="AlphaFoldDB" id="D4YNZ6"/>
<dbReference type="GO" id="GO:0030170">
    <property type="term" value="F:pyridoxal phosphate binding"/>
    <property type="evidence" value="ECO:0007669"/>
    <property type="project" value="InterPro"/>
</dbReference>
<gene>
    <name evidence="2" type="ORF">HMPREF0183_1656</name>
</gene>
<protein>
    <submittedName>
        <fullName evidence="2">MOSC domain protein</fullName>
    </submittedName>
</protein>
<accession>D4YNZ6</accession>
<dbReference type="Pfam" id="PF03473">
    <property type="entry name" value="MOSC"/>
    <property type="match status" value="1"/>
</dbReference>
<dbReference type="PANTHER" id="PTHR30212:SF2">
    <property type="entry name" value="PROTEIN YIIM"/>
    <property type="match status" value="1"/>
</dbReference>
<reference evidence="2 3" key="1">
    <citation type="submission" date="2010-04" db="EMBL/GenBank/DDBJ databases">
        <authorList>
            <person name="Qin X."/>
            <person name="Bachman B."/>
            <person name="Battles P."/>
            <person name="Bell A."/>
            <person name="Bess C."/>
            <person name="Bickham C."/>
            <person name="Chaboub L."/>
            <person name="Chen D."/>
            <person name="Coyle M."/>
            <person name="Deiros D.R."/>
            <person name="Dinh H."/>
            <person name="Forbes L."/>
            <person name="Fowler G."/>
            <person name="Francisco L."/>
            <person name="Fu Q."/>
            <person name="Gubbala S."/>
            <person name="Hale W."/>
            <person name="Han Y."/>
            <person name="Hemphill L."/>
            <person name="Highlander S.K."/>
            <person name="Hirani K."/>
            <person name="Hogues M."/>
            <person name="Jackson L."/>
            <person name="Jakkamsetti A."/>
            <person name="Javaid M."/>
            <person name="Jiang H."/>
            <person name="Korchina V."/>
            <person name="Kovar C."/>
            <person name="Lara F."/>
            <person name="Lee S."/>
            <person name="Mata R."/>
            <person name="Mathew T."/>
            <person name="Moen C."/>
            <person name="Morales K."/>
            <person name="Munidasa M."/>
            <person name="Nazareth L."/>
            <person name="Ngo R."/>
            <person name="Nguyen L."/>
            <person name="Okwuonu G."/>
            <person name="Ongeri F."/>
            <person name="Patil S."/>
            <person name="Petrosino J."/>
            <person name="Pham C."/>
            <person name="Pham P."/>
            <person name="Pu L.-L."/>
            <person name="Puazo M."/>
            <person name="Raj R."/>
            <person name="Reid J."/>
            <person name="Rouhana J."/>
            <person name="Saada N."/>
            <person name="Shang Y."/>
            <person name="Simmons D."/>
            <person name="Thornton R."/>
            <person name="Warren J."/>
            <person name="Weissenberger G."/>
            <person name="Zhang J."/>
            <person name="Zhang L."/>
            <person name="Zhou C."/>
            <person name="Zhu D."/>
            <person name="Muzny D."/>
            <person name="Worley K."/>
            <person name="Gibbs R."/>
        </authorList>
    </citation>
    <scope>NUCLEOTIDE SEQUENCE [LARGE SCALE GENOMIC DNA]</scope>
    <source>
        <strain evidence="2 3">ATCC 49030</strain>
    </source>
</reference>
<keyword evidence="3" id="KW-1185">Reference proteome</keyword>
<dbReference type="InterPro" id="IPR011037">
    <property type="entry name" value="Pyrv_Knase-like_insert_dom_sf"/>
</dbReference>
<dbReference type="Gene3D" id="2.40.33.20">
    <property type="entry name" value="PK beta-barrel domain-like"/>
    <property type="match status" value="1"/>
</dbReference>
<dbReference type="PROSITE" id="PS51340">
    <property type="entry name" value="MOSC"/>
    <property type="match status" value="1"/>
</dbReference>
<evidence type="ECO:0000259" key="1">
    <source>
        <dbReference type="PROSITE" id="PS51340"/>
    </source>
</evidence>
<feature type="domain" description="MOSC" evidence="1">
    <location>
        <begin position="44"/>
        <end position="177"/>
    </location>
</feature>
<dbReference type="InterPro" id="IPR005302">
    <property type="entry name" value="MoCF_Sase_C"/>
</dbReference>
<dbReference type="GO" id="GO:0003824">
    <property type="term" value="F:catalytic activity"/>
    <property type="evidence" value="ECO:0007669"/>
    <property type="project" value="InterPro"/>
</dbReference>
<sequence>MCRSDCVKSIHVHTKFTGTVTHLWVGKAQWQNYSGRDIFTGAHKHLVDTVAVHTHGAEGDEQGNRKVHGGPEKALLLYTQDDYTQWAADGHQFQPGNFFENVTVDGIATSDVHLADTLQIGEVTVQVSQIRRPCTTLAHRWNMKELPRLVQSTGRSGFYVRILQPGTIRMGDTVTVIKREPRSVALPEVNRVMNIDRTDAQGIRSLIDAPGMPPRWVEQLQRRLSGYVTDESARLGD</sequence>